<dbReference type="AlphaFoldDB" id="A0A8T8E0B8"/>
<dbReference type="GeneID" id="62877167"/>
<dbReference type="RefSeq" id="WP_204747535.1">
    <property type="nucleotide sequence ID" value="NZ_CP069188.1"/>
</dbReference>
<proteinExistence type="predicted"/>
<sequence length="390" mass="44941">MTDRKQPTKRITRKGLKMERSGTLLDWTEIDSIPMLGQYTEQRVKQEDDPVRAITFISERSPTKIFDEYSPTGFRVNLENHEEFVTGTLTRRLKGQGEDYDEDGYRYLEGEFYLFPHDEPDLYTAFSISDNDFYKLGLKRYLQSLPPELSMSFLESGDLRRLFEVLDDSIDGNIIATRAVIKSPGANTDVRYFDNTSYFEVFNSEEVIEQNYYVDKMEFELKQSAREFSGQVSRRGESRFVNGECNIYFQYLLKNLASLLSDKGDIFTNRSREYGSRDAEPIQINYREGAIEGREENRKLIGALDGLSESSVTVYHDNPYMHASVLDYNDGTTADVFLTSDSNISIIPGFNASRHSLTRIADQILEGFREGELSVGREPERDFDDYFSEG</sequence>
<dbReference type="KEGG" id="hsal:JMJ58_18545"/>
<name>A0A8T8E0B8_9EURY</name>
<evidence type="ECO:0000313" key="1">
    <source>
        <dbReference type="EMBL" id="QRV14890.1"/>
    </source>
</evidence>
<accession>A0A8T8E0B8</accession>
<dbReference type="Proteomes" id="UP000637819">
    <property type="component" value="Chromosome"/>
</dbReference>
<protein>
    <submittedName>
        <fullName evidence="1">Uncharacterized protein</fullName>
    </submittedName>
</protein>
<organism evidence="1 2">
    <name type="scientific">Haloterrigena salifodinae</name>
    <dbReference type="NCBI Taxonomy" id="2675099"/>
    <lineage>
        <taxon>Archaea</taxon>
        <taxon>Methanobacteriati</taxon>
        <taxon>Methanobacteriota</taxon>
        <taxon>Stenosarchaea group</taxon>
        <taxon>Halobacteria</taxon>
        <taxon>Halobacteriales</taxon>
        <taxon>Natrialbaceae</taxon>
        <taxon>Haloterrigena</taxon>
    </lineage>
</organism>
<reference evidence="1 2" key="1">
    <citation type="submission" date="2021-01" db="EMBL/GenBank/DDBJ databases">
        <title>Genome Sequence and Methylation Pattern of Haloterrigena salifodinae BOL5-1, An Extremely Halophilic Archaeon from a Bolivian Salt Mine.</title>
        <authorList>
            <person name="DasSarma P."/>
            <person name="Anton B.P."/>
            <person name="DasSarma S.L."/>
            <person name="von Ehrenheim H.A.L."/>
            <person name="Martinez F.L."/>
            <person name="Guzman D."/>
            <person name="Roberts R.J."/>
            <person name="DasSarma S."/>
        </authorList>
    </citation>
    <scope>NUCLEOTIDE SEQUENCE [LARGE SCALE GENOMIC DNA]</scope>
    <source>
        <strain evidence="1 2">BOL5-1</strain>
    </source>
</reference>
<keyword evidence="2" id="KW-1185">Reference proteome</keyword>
<dbReference type="OrthoDB" id="351093at2157"/>
<gene>
    <name evidence="1" type="ORF">JMJ58_18545</name>
</gene>
<dbReference type="EMBL" id="CP069188">
    <property type="protein sequence ID" value="QRV14890.1"/>
    <property type="molecule type" value="Genomic_DNA"/>
</dbReference>
<evidence type="ECO:0000313" key="2">
    <source>
        <dbReference type="Proteomes" id="UP000637819"/>
    </source>
</evidence>